<evidence type="ECO:0000256" key="1">
    <source>
        <dbReference type="SAM" id="MobiDB-lite"/>
    </source>
</evidence>
<accession>A0ABT5TWW6</accession>
<name>A0ABT5TWW6_9MICO</name>
<evidence type="ECO:0000313" key="3">
    <source>
        <dbReference type="Proteomes" id="UP001165561"/>
    </source>
</evidence>
<proteinExistence type="predicted"/>
<comment type="caution">
    <text evidence="2">The sequence shown here is derived from an EMBL/GenBank/DDBJ whole genome shotgun (WGS) entry which is preliminary data.</text>
</comment>
<feature type="compositionally biased region" description="Basic and acidic residues" evidence="1">
    <location>
        <begin position="30"/>
        <end position="42"/>
    </location>
</feature>
<sequence>MRHDDRARELPEDDAAGAAQDAAEEAAEEAAARADEAHDEGLRAVLSSALVAGPDPTIAEEVRTEGDAGQESAGVVD</sequence>
<protein>
    <submittedName>
        <fullName evidence="2">Uncharacterized protein</fullName>
    </submittedName>
</protein>
<dbReference type="EMBL" id="JARACI010000885">
    <property type="protein sequence ID" value="MDD9206442.1"/>
    <property type="molecule type" value="Genomic_DNA"/>
</dbReference>
<reference evidence="2" key="1">
    <citation type="submission" date="2023-02" db="EMBL/GenBank/DDBJ databases">
        <title>Georgenia sp.10Sc9-8, isolated from a soil sample collected from the Taklamakan desert.</title>
        <authorList>
            <person name="Liu S."/>
        </authorList>
    </citation>
    <scope>NUCLEOTIDE SEQUENCE</scope>
    <source>
        <strain evidence="2">10Sc9-8</strain>
    </source>
</reference>
<organism evidence="2 3">
    <name type="scientific">Georgenia halotolerans</name>
    <dbReference type="NCBI Taxonomy" id="3028317"/>
    <lineage>
        <taxon>Bacteria</taxon>
        <taxon>Bacillati</taxon>
        <taxon>Actinomycetota</taxon>
        <taxon>Actinomycetes</taxon>
        <taxon>Micrococcales</taxon>
        <taxon>Bogoriellaceae</taxon>
        <taxon>Georgenia</taxon>
    </lineage>
</organism>
<keyword evidence="3" id="KW-1185">Reference proteome</keyword>
<gene>
    <name evidence="2" type="ORF">PU560_08160</name>
</gene>
<dbReference type="Proteomes" id="UP001165561">
    <property type="component" value="Unassembled WGS sequence"/>
</dbReference>
<feature type="region of interest" description="Disordered" evidence="1">
    <location>
        <begin position="1"/>
        <end position="77"/>
    </location>
</feature>
<evidence type="ECO:0000313" key="2">
    <source>
        <dbReference type="EMBL" id="MDD9206442.1"/>
    </source>
</evidence>
<feature type="compositionally biased region" description="Basic and acidic residues" evidence="1">
    <location>
        <begin position="1"/>
        <end position="10"/>
    </location>
</feature>
<feature type="non-terminal residue" evidence="2">
    <location>
        <position position="77"/>
    </location>
</feature>